<reference evidence="1" key="1">
    <citation type="submission" date="2016-10" db="EMBL/GenBank/DDBJ databases">
        <authorList>
            <person name="de Groot N.N."/>
        </authorList>
    </citation>
    <scope>NUCLEOTIDE SEQUENCE</scope>
</reference>
<dbReference type="AlphaFoldDB" id="A0A1W1BSG4"/>
<dbReference type="InterPro" id="IPR013783">
    <property type="entry name" value="Ig-like_fold"/>
</dbReference>
<organism evidence="1">
    <name type="scientific">hydrothermal vent metagenome</name>
    <dbReference type="NCBI Taxonomy" id="652676"/>
    <lineage>
        <taxon>unclassified sequences</taxon>
        <taxon>metagenomes</taxon>
        <taxon>ecological metagenomes</taxon>
    </lineage>
</organism>
<dbReference type="InterPro" id="IPR036116">
    <property type="entry name" value="FN3_sf"/>
</dbReference>
<protein>
    <submittedName>
        <fullName evidence="1">Putative fibronectin domain-containing lipoprotein</fullName>
    </submittedName>
</protein>
<sequence length="224" mass="25249">MKKSTLLLSVLTLLVLNGCGGIKGLLLYKTDPTLKTITQVRALPMSSSVGFEWQTIKDRRVHGVNIYRGLPTDRYKADQGFKRVGSVGNRYGTHFVDTHVKPNTTYLYTFTTYSLGKESKHGTVLKVKTKPPFAGISFVQAYKVAPNVVKLLWRPHPNERVNSYIIERSVNGGPWKYMAIVKGQLMAEYVDGRVRAGNSYAYRIFARGYDKIRSQPSQVTRISL</sequence>
<gene>
    <name evidence="1" type="ORF">MNB_SV-8-584</name>
</gene>
<proteinExistence type="predicted"/>
<dbReference type="SUPFAM" id="SSF49265">
    <property type="entry name" value="Fibronectin type III"/>
    <property type="match status" value="1"/>
</dbReference>
<dbReference type="EMBL" id="FPHD01000039">
    <property type="protein sequence ID" value="SFV56425.1"/>
    <property type="molecule type" value="Genomic_DNA"/>
</dbReference>
<evidence type="ECO:0000313" key="1">
    <source>
        <dbReference type="EMBL" id="SFV56425.1"/>
    </source>
</evidence>
<accession>A0A1W1BSG4</accession>
<keyword evidence="1" id="KW-0449">Lipoprotein</keyword>
<dbReference type="Gene3D" id="2.60.40.10">
    <property type="entry name" value="Immunoglobulins"/>
    <property type="match status" value="2"/>
</dbReference>
<name>A0A1W1BSG4_9ZZZZ</name>